<comment type="caution">
    <text evidence="2">The sequence shown here is derived from an EMBL/GenBank/DDBJ whole genome shotgun (WGS) entry which is preliminary data.</text>
</comment>
<accession>A0A371YID8</accession>
<gene>
    <name evidence="2" type="ORF">C9E89_022940</name>
</gene>
<protein>
    <submittedName>
        <fullName evidence="2">Uncharacterized protein</fullName>
    </submittedName>
</protein>
<keyword evidence="1" id="KW-1133">Transmembrane helix</keyword>
<proteinExistence type="predicted"/>
<dbReference type="EMBL" id="PYIX02000190">
    <property type="protein sequence ID" value="RFC81237.1"/>
    <property type="molecule type" value="Genomic_DNA"/>
</dbReference>
<name>A0A371YID8_9GAMM</name>
<evidence type="ECO:0000313" key="2">
    <source>
        <dbReference type="EMBL" id="RFC81237.1"/>
    </source>
</evidence>
<dbReference type="AlphaFoldDB" id="A0A371YID8"/>
<evidence type="ECO:0000313" key="3">
    <source>
        <dbReference type="Proteomes" id="UP000240957"/>
    </source>
</evidence>
<dbReference type="Proteomes" id="UP000240957">
    <property type="component" value="Unassembled WGS sequence"/>
</dbReference>
<organism evidence="2 3">
    <name type="scientific">Acinetobacter sichuanensis</name>
    <dbReference type="NCBI Taxonomy" id="2136183"/>
    <lineage>
        <taxon>Bacteria</taxon>
        <taxon>Pseudomonadati</taxon>
        <taxon>Pseudomonadota</taxon>
        <taxon>Gammaproteobacteria</taxon>
        <taxon>Moraxellales</taxon>
        <taxon>Moraxellaceae</taxon>
        <taxon>Acinetobacter</taxon>
    </lineage>
</organism>
<keyword evidence="1" id="KW-0472">Membrane</keyword>
<feature type="transmembrane region" description="Helical" evidence="1">
    <location>
        <begin position="45"/>
        <end position="62"/>
    </location>
</feature>
<sequence length="71" mass="8137">MKILNKLLSLELAIGSSLSQKTNLILSFLFALIFTGIALSIENKTYICIFAGMLLFWQRYVVLKLRNKELK</sequence>
<evidence type="ECO:0000256" key="1">
    <source>
        <dbReference type="SAM" id="Phobius"/>
    </source>
</evidence>
<reference evidence="2 3" key="1">
    <citation type="submission" date="2018-08" db="EMBL/GenBank/DDBJ databases">
        <title>The draft genome of Acinetobacter sichuanensis strain WCHAc060041.</title>
        <authorList>
            <person name="Qin J."/>
            <person name="Feng Y."/>
            <person name="Zong Z."/>
        </authorList>
    </citation>
    <scope>NUCLEOTIDE SEQUENCE [LARGE SCALE GENOMIC DNA]</scope>
    <source>
        <strain evidence="2 3">WCHAc060041</strain>
    </source>
</reference>
<feature type="transmembrane region" description="Helical" evidence="1">
    <location>
        <begin position="21"/>
        <end position="39"/>
    </location>
</feature>
<keyword evidence="1" id="KW-0812">Transmembrane</keyword>